<sequence>MAHKTKKGQQRPSGQVYIPWPGGLAAAFFKFQRIYGC</sequence>
<dbReference type="KEGG" id="palo:E6C60_0836"/>
<gene>
    <name evidence="1" type="ORF">E6C60_0836</name>
</gene>
<name>A0A4P8XGE1_9BACL</name>
<dbReference type="AlphaFoldDB" id="A0A4P8XGE1"/>
<accession>A0A4P8XGE1</accession>
<dbReference type="Proteomes" id="UP000300879">
    <property type="component" value="Chromosome"/>
</dbReference>
<proteinExistence type="predicted"/>
<dbReference type="EMBL" id="CP040396">
    <property type="protein sequence ID" value="QCT01557.1"/>
    <property type="molecule type" value="Genomic_DNA"/>
</dbReference>
<evidence type="ECO:0000313" key="1">
    <source>
        <dbReference type="EMBL" id="QCT01557.1"/>
    </source>
</evidence>
<keyword evidence="2" id="KW-1185">Reference proteome</keyword>
<protein>
    <submittedName>
        <fullName evidence="1">Uncharacterized protein</fullName>
    </submittedName>
</protein>
<organism evidence="1 2">
    <name type="scientific">Paenibacillus algicola</name>
    <dbReference type="NCBI Taxonomy" id="2565926"/>
    <lineage>
        <taxon>Bacteria</taxon>
        <taxon>Bacillati</taxon>
        <taxon>Bacillota</taxon>
        <taxon>Bacilli</taxon>
        <taxon>Bacillales</taxon>
        <taxon>Paenibacillaceae</taxon>
        <taxon>Paenibacillus</taxon>
    </lineage>
</organism>
<evidence type="ECO:0000313" key="2">
    <source>
        <dbReference type="Proteomes" id="UP000300879"/>
    </source>
</evidence>
<reference evidence="1 2" key="1">
    <citation type="submission" date="2019-05" db="EMBL/GenBank/DDBJ databases">
        <authorList>
            <person name="Chen C."/>
        </authorList>
    </citation>
    <scope>NUCLEOTIDE SEQUENCE [LARGE SCALE GENOMIC DNA]</scope>
    <source>
        <strain evidence="1 2">HB172198</strain>
    </source>
</reference>